<proteinExistence type="inferred from homology"/>
<dbReference type="PROSITE" id="PS50918">
    <property type="entry name" value="WWE"/>
    <property type="match status" value="1"/>
</dbReference>
<dbReference type="InterPro" id="IPR054596">
    <property type="entry name" value="PARP14_WWE"/>
</dbReference>
<organism evidence="11 12">
    <name type="scientific">Monodelphis domestica</name>
    <name type="common">Gray short-tailed opossum</name>
    <dbReference type="NCBI Taxonomy" id="13616"/>
    <lineage>
        <taxon>Eukaryota</taxon>
        <taxon>Metazoa</taxon>
        <taxon>Chordata</taxon>
        <taxon>Craniata</taxon>
        <taxon>Vertebrata</taxon>
        <taxon>Euteleostomi</taxon>
        <taxon>Mammalia</taxon>
        <taxon>Metatheria</taxon>
        <taxon>Didelphimorphia</taxon>
        <taxon>Didelphidae</taxon>
        <taxon>Monodelphis</taxon>
    </lineage>
</organism>
<feature type="domain" description="PARP catalytic" evidence="10">
    <location>
        <begin position="690"/>
        <end position="877"/>
    </location>
</feature>
<dbReference type="Gene3D" id="3.40.220.10">
    <property type="entry name" value="Leucine Aminopeptidase, subunit E, domain 1"/>
    <property type="match status" value="1"/>
</dbReference>
<evidence type="ECO:0000256" key="7">
    <source>
        <dbReference type="ARBA" id="ARBA00024347"/>
    </source>
</evidence>
<dbReference type="Pfam" id="PF00644">
    <property type="entry name" value="PARP"/>
    <property type="match status" value="1"/>
</dbReference>
<reference evidence="11 12" key="1">
    <citation type="journal article" date="2007" name="Nature">
        <title>Genome of the marsupial Monodelphis domestica reveals innovation in non-coding sequences.</title>
        <authorList>
            <person name="Mikkelsen T.S."/>
            <person name="Wakefield M.J."/>
            <person name="Aken B."/>
            <person name="Amemiya C.T."/>
            <person name="Chang J.L."/>
            <person name="Duke S."/>
            <person name="Garber M."/>
            <person name="Gentles A.J."/>
            <person name="Goodstadt L."/>
            <person name="Heger A."/>
            <person name="Jurka J."/>
            <person name="Kamal M."/>
            <person name="Mauceli E."/>
            <person name="Searle S.M."/>
            <person name="Sharpe T."/>
            <person name="Baker M.L."/>
            <person name="Batzer M.A."/>
            <person name="Benos P.V."/>
            <person name="Belov K."/>
            <person name="Clamp M."/>
            <person name="Cook A."/>
            <person name="Cuff J."/>
            <person name="Das R."/>
            <person name="Davidow L."/>
            <person name="Deakin J.E."/>
            <person name="Fazzari M.J."/>
            <person name="Glass J.L."/>
            <person name="Grabherr M."/>
            <person name="Greally J.M."/>
            <person name="Gu W."/>
            <person name="Hore T.A."/>
            <person name="Huttley G.A."/>
            <person name="Kleber M."/>
            <person name="Jirtle R.L."/>
            <person name="Koina E."/>
            <person name="Lee J.T."/>
            <person name="Mahony S."/>
            <person name="Marra M.A."/>
            <person name="Miller R.D."/>
            <person name="Nicholls R.D."/>
            <person name="Oda M."/>
            <person name="Papenfuss A.T."/>
            <person name="Parra Z.E."/>
            <person name="Pollock D.D."/>
            <person name="Ray D.A."/>
            <person name="Schein J.E."/>
            <person name="Speed T.P."/>
            <person name="Thompson K."/>
            <person name="VandeBerg J.L."/>
            <person name="Wade C.M."/>
            <person name="Walker J.A."/>
            <person name="Waters P.D."/>
            <person name="Webber C."/>
            <person name="Weidman J.R."/>
            <person name="Xie X."/>
            <person name="Zody M.C."/>
            <person name="Baldwin J."/>
            <person name="Abdouelleil A."/>
            <person name="Abdulkadir J."/>
            <person name="Abebe A."/>
            <person name="Abera B."/>
            <person name="Abreu J."/>
            <person name="Acer S.C."/>
            <person name="Aftuck L."/>
            <person name="Alexander A."/>
            <person name="An P."/>
            <person name="Anderson E."/>
            <person name="Anderson S."/>
            <person name="Arachi H."/>
            <person name="Azer M."/>
            <person name="Bachantsang P."/>
            <person name="Barry A."/>
            <person name="Bayul T."/>
            <person name="Berlin A."/>
            <person name="Bessette D."/>
            <person name="Bloom T."/>
            <person name="Bloom T."/>
            <person name="Boguslavskiy L."/>
            <person name="Bonnet C."/>
            <person name="Boukhgalter B."/>
            <person name="Bourzgui I."/>
            <person name="Brown A."/>
            <person name="Cahill P."/>
            <person name="Channer S."/>
            <person name="Cheshatsang Y."/>
            <person name="Chuda L."/>
            <person name="Citroen M."/>
            <person name="Collymore A."/>
            <person name="Cooke P."/>
            <person name="Costello M."/>
            <person name="D'Aco K."/>
            <person name="Daza R."/>
            <person name="De Haan G."/>
            <person name="DeGray S."/>
            <person name="DeMaso C."/>
            <person name="Dhargay N."/>
            <person name="Dooley K."/>
            <person name="Dooley E."/>
            <person name="Doricent M."/>
            <person name="Dorje P."/>
            <person name="Dorjee K."/>
            <person name="Dupes A."/>
            <person name="Elong R."/>
            <person name="Falk J."/>
            <person name="Farina A."/>
            <person name="Faro S."/>
            <person name="Ferguson D."/>
            <person name="Fisher S."/>
            <person name="Foley C.D."/>
            <person name="Franke A."/>
            <person name="Friedrich D."/>
            <person name="Gadbois L."/>
            <person name="Gearin G."/>
            <person name="Gearin C.R."/>
            <person name="Giannoukos G."/>
            <person name="Goode T."/>
            <person name="Graham J."/>
            <person name="Grandbois E."/>
            <person name="Grewal S."/>
            <person name="Gyaltsen K."/>
            <person name="Hafez N."/>
            <person name="Hagos B."/>
            <person name="Hall J."/>
            <person name="Henson C."/>
            <person name="Hollinger A."/>
            <person name="Honan T."/>
            <person name="Huard M.D."/>
            <person name="Hughes L."/>
            <person name="Hurhula B."/>
            <person name="Husby M.E."/>
            <person name="Kamat A."/>
            <person name="Kanga B."/>
            <person name="Kashin S."/>
            <person name="Khazanovich D."/>
            <person name="Kisner P."/>
            <person name="Lance K."/>
            <person name="Lara M."/>
            <person name="Lee W."/>
            <person name="Lennon N."/>
            <person name="Letendre F."/>
            <person name="LeVine R."/>
            <person name="Lipovsky A."/>
            <person name="Liu X."/>
            <person name="Liu J."/>
            <person name="Liu S."/>
            <person name="Lokyitsang T."/>
            <person name="Lokyitsang Y."/>
            <person name="Lubonja R."/>
            <person name="Lui A."/>
            <person name="MacDonald P."/>
            <person name="Magnisalis V."/>
            <person name="Maru K."/>
            <person name="Matthews C."/>
            <person name="McCusker W."/>
            <person name="McDonough S."/>
            <person name="Mehta T."/>
            <person name="Meldrim J."/>
            <person name="Meneus L."/>
            <person name="Mihai O."/>
            <person name="Mihalev A."/>
            <person name="Mihova T."/>
            <person name="Mittelman R."/>
            <person name="Mlenga V."/>
            <person name="Montmayeur A."/>
            <person name="Mulrain L."/>
            <person name="Navidi A."/>
            <person name="Naylor J."/>
            <person name="Negash T."/>
            <person name="Nguyen T."/>
            <person name="Nguyen N."/>
            <person name="Nicol R."/>
            <person name="Norbu C."/>
            <person name="Norbu N."/>
            <person name="Novod N."/>
            <person name="O'Neill B."/>
            <person name="Osman S."/>
            <person name="Markiewicz E."/>
            <person name="Oyono O.L."/>
            <person name="Patti C."/>
            <person name="Phunkhang P."/>
            <person name="Pierre F."/>
            <person name="Priest M."/>
            <person name="Raghuraman S."/>
            <person name="Rege F."/>
            <person name="Reyes R."/>
            <person name="Rise C."/>
            <person name="Rogov P."/>
            <person name="Ross K."/>
            <person name="Ryan E."/>
            <person name="Settipalli S."/>
            <person name="Shea T."/>
            <person name="Sherpa N."/>
            <person name="Shi L."/>
            <person name="Shih D."/>
            <person name="Sparrow T."/>
            <person name="Spaulding J."/>
            <person name="Stalker J."/>
            <person name="Stange-Thomann N."/>
            <person name="Stavropoulos S."/>
            <person name="Stone C."/>
            <person name="Strader C."/>
            <person name="Tesfaye S."/>
            <person name="Thomson T."/>
            <person name="Thoulutsang Y."/>
            <person name="Thoulutsang D."/>
            <person name="Topham K."/>
            <person name="Topping I."/>
            <person name="Tsamla T."/>
            <person name="Vassiliev H."/>
            <person name="Vo A."/>
            <person name="Wangchuk T."/>
            <person name="Wangdi T."/>
            <person name="Weiand M."/>
            <person name="Wilkinson J."/>
            <person name="Wilson A."/>
            <person name="Yadav S."/>
            <person name="Young G."/>
            <person name="Yu Q."/>
            <person name="Zembek L."/>
            <person name="Zhong D."/>
            <person name="Zimmer A."/>
            <person name="Zwirko Z."/>
            <person name="Jaffe D.B."/>
            <person name="Alvarez P."/>
            <person name="Brockman W."/>
            <person name="Butler J."/>
            <person name="Chin C."/>
            <person name="Gnerre S."/>
            <person name="MacCallum I."/>
            <person name="Graves J.A."/>
            <person name="Ponting C.P."/>
            <person name="Breen M."/>
            <person name="Samollow P.B."/>
            <person name="Lander E.S."/>
            <person name="Lindblad-Toh K."/>
        </authorList>
    </citation>
    <scope>NUCLEOTIDE SEQUENCE [LARGE SCALE GENOMIC DNA]</scope>
</reference>
<name>A0A5F8HDU9_MONDO</name>
<reference evidence="11" key="2">
    <citation type="submission" date="2025-08" db="UniProtKB">
        <authorList>
            <consortium name="Ensembl"/>
        </authorList>
    </citation>
    <scope>IDENTIFICATION</scope>
</reference>
<dbReference type="GO" id="GO:0016779">
    <property type="term" value="F:nucleotidyltransferase activity"/>
    <property type="evidence" value="ECO:0007669"/>
    <property type="project" value="UniProtKB-KW"/>
</dbReference>
<evidence type="ECO:0000256" key="6">
    <source>
        <dbReference type="ARBA" id="ARBA00023242"/>
    </source>
</evidence>
<dbReference type="Proteomes" id="UP000002280">
    <property type="component" value="Chromosome 1"/>
</dbReference>
<dbReference type="PROSITE" id="PS51059">
    <property type="entry name" value="PARP_CATALYTIC"/>
    <property type="match status" value="1"/>
</dbReference>
<evidence type="ECO:0000259" key="9">
    <source>
        <dbReference type="PROSITE" id="PS50918"/>
    </source>
</evidence>
<accession>A0A5F8HDU9</accession>
<comment type="subcellular location">
    <subcellularLocation>
        <location evidence="1">Nucleus</location>
    </subcellularLocation>
</comment>
<dbReference type="PANTHER" id="PTHR14453">
    <property type="entry name" value="PARP/ZINC FINGER CCCH TYPE DOMAIN CONTAINING PROTEIN"/>
    <property type="match status" value="1"/>
</dbReference>
<dbReference type="InterPro" id="IPR052056">
    <property type="entry name" value="Mono-ARTD/PARP"/>
</dbReference>
<dbReference type="SUPFAM" id="SSF117839">
    <property type="entry name" value="WWE domain"/>
    <property type="match status" value="1"/>
</dbReference>
<evidence type="ECO:0000256" key="8">
    <source>
        <dbReference type="RuleBase" id="RU362114"/>
    </source>
</evidence>
<evidence type="ECO:0000313" key="11">
    <source>
        <dbReference type="Ensembl" id="ENSMODP00000058111.1"/>
    </source>
</evidence>
<keyword evidence="2 8" id="KW-0328">Glycosyltransferase</keyword>
<evidence type="ECO:0000256" key="1">
    <source>
        <dbReference type="ARBA" id="ARBA00004123"/>
    </source>
</evidence>
<dbReference type="EC" id="2.4.2.-" evidence="8"/>
<comment type="similarity">
    <text evidence="7">Belongs to the ARTD/PARP family.</text>
</comment>
<dbReference type="SUPFAM" id="SSF56399">
    <property type="entry name" value="ADP-ribosylation"/>
    <property type="match status" value="1"/>
</dbReference>
<dbReference type="GeneTree" id="ENSGT00940000154311"/>
<dbReference type="PANTHER" id="PTHR14453:SF107">
    <property type="entry name" value="POLY [ADP-RIBOSE] POLYMERASE"/>
    <property type="match status" value="1"/>
</dbReference>
<keyword evidence="6" id="KW-0539">Nucleus</keyword>
<dbReference type="Gene3D" id="3.90.228.10">
    <property type="match status" value="1"/>
</dbReference>
<dbReference type="InterPro" id="IPR043472">
    <property type="entry name" value="Macro_dom-like"/>
</dbReference>
<dbReference type="InterPro" id="IPR012317">
    <property type="entry name" value="Poly(ADP-ribose)pol_cat_dom"/>
</dbReference>
<dbReference type="InterPro" id="IPR004170">
    <property type="entry name" value="WWE_dom"/>
</dbReference>
<feature type="domain" description="WWE" evidence="9">
    <location>
        <begin position="605"/>
        <end position="681"/>
    </location>
</feature>
<keyword evidence="5 8" id="KW-0520">NAD</keyword>
<evidence type="ECO:0000256" key="5">
    <source>
        <dbReference type="ARBA" id="ARBA00023027"/>
    </source>
</evidence>
<protein>
    <recommendedName>
        <fullName evidence="8">Poly [ADP-ribose] polymerase</fullName>
        <shortName evidence="8">PARP</shortName>
        <ecNumber evidence="8">2.4.2.-</ecNumber>
    </recommendedName>
</protein>
<evidence type="ECO:0000256" key="2">
    <source>
        <dbReference type="ARBA" id="ARBA00022676"/>
    </source>
</evidence>
<evidence type="ECO:0000259" key="10">
    <source>
        <dbReference type="PROSITE" id="PS51059"/>
    </source>
</evidence>
<reference evidence="11" key="3">
    <citation type="submission" date="2025-09" db="UniProtKB">
        <authorList>
            <consortium name="Ensembl"/>
        </authorList>
    </citation>
    <scope>IDENTIFICATION</scope>
</reference>
<dbReference type="Gene3D" id="3.30.720.50">
    <property type="match status" value="1"/>
</dbReference>
<dbReference type="CDD" id="cd01439">
    <property type="entry name" value="TCCD_inducible_PARP_like"/>
    <property type="match status" value="1"/>
</dbReference>
<evidence type="ECO:0000256" key="4">
    <source>
        <dbReference type="ARBA" id="ARBA00022695"/>
    </source>
</evidence>
<keyword evidence="12" id="KW-1185">Reference proteome</keyword>
<dbReference type="Pfam" id="PF22005">
    <property type="entry name" value="WWE_1"/>
    <property type="match status" value="1"/>
</dbReference>
<dbReference type="Ensembl" id="ENSMODT00000066696.1">
    <property type="protein sequence ID" value="ENSMODP00000058111.1"/>
    <property type="gene ID" value="ENSMODG00000045565.1"/>
</dbReference>
<dbReference type="InterPro" id="IPR037197">
    <property type="entry name" value="WWE_dom_sf"/>
</dbReference>
<dbReference type="Bgee" id="ENSMODG00000045565">
    <property type="expression patterns" value="Expressed in blood and 12 other cell types or tissues"/>
</dbReference>
<dbReference type="SUPFAM" id="SSF52949">
    <property type="entry name" value="Macro domain-like"/>
    <property type="match status" value="1"/>
</dbReference>
<keyword evidence="3 8" id="KW-0808">Transferase</keyword>
<dbReference type="GO" id="GO:0003950">
    <property type="term" value="F:NAD+ poly-ADP-ribosyltransferase activity"/>
    <property type="evidence" value="ECO:0007669"/>
    <property type="project" value="UniProtKB-UniRule"/>
</dbReference>
<dbReference type="GO" id="GO:0005634">
    <property type="term" value="C:nucleus"/>
    <property type="evidence" value="ECO:0007669"/>
    <property type="project" value="UniProtKB-SubCell"/>
</dbReference>
<keyword evidence="4" id="KW-0548">Nucleotidyltransferase</keyword>
<evidence type="ECO:0000313" key="12">
    <source>
        <dbReference type="Proteomes" id="UP000002280"/>
    </source>
</evidence>
<sequence length="877" mass="99813">MSGSLTCNGPHPKACYKKVSNDKDLWDPRFSWDRAKPSDPFLRISGRQPKGPSGDNKIWLIQDHLQRYPRTNETLYVTPEEFCLWMVLQETLDLSLWKVQVGWQLIENSAIISFFGPQKVASEAKTAISKLMIFLNSTVRMNLWPGLIQERRRMSGFFQLGDDLSLFLWKGEACTFRASVTISLSSSPMDRHSMGITAPKVRVLRQHIVNERGIPQVLLQVTLLSSWSGHSSRKRQASKAESQELIANAVTLALQAASQEKSASVVIHPSDLAALAKGITLGVKAFKSKQPPGSSLRNLTIAANDNDFVAECEAECCRWWPRGKDHHVLLPYVLSSWEAVKTKVVVGSLIDQKTDVVVLPWFLKPHNRNGVWETSAQVQAALKIILDAQALFHGNIITLPASSLPGLHCQILYIICLDIRLIQQHLEDKQVIQQVVWSCLNNFLGSFLESISFPMLDLKNPGNSNPLCIMLEEINNFLKEKPNTWMKLVQIVQPPRAATTQKMTENFKTPPGDTSIGLVQVLGREVNLNKFQEVFDDFINGYYSETFNSDKIVTLSEDCLQEVLDRAYYFPLNLQRHGKLLQIQGFQEDVRKAATAVQALIQEAQDTDRAEALKSVVQWQYDFGNTELSPFDKTTNLKLEEAYRKEEETAEIMLDSRRAQVSLKKRKGLVPDTGKIFNIKRNICIWEMSIPQHWEPMDDNTVKTVTLSPNLKEYQEVARKFMCSMVKNTINKIERIQNPYLWTSYIYKRNWMEKKNPPGVQNEKVLFHGTPPQNCLSITEHGLKSTCRKNGMYGQGIYFAKEAYMSSQYCGHQRYKLMFQVRVLTGEYSKGDVSITFPPEKPGGGRYDSLVDSVGMPKIFVTFFDDHSYPEYLITYK</sequence>
<dbReference type="AlphaFoldDB" id="A0A5F8HDU9"/>
<evidence type="ECO:0000256" key="3">
    <source>
        <dbReference type="ARBA" id="ARBA00022679"/>
    </source>
</evidence>